<evidence type="ECO:0000313" key="9">
    <source>
        <dbReference type="EMBL" id="CAB4192718.1"/>
    </source>
</evidence>
<evidence type="ECO:0000313" key="7">
    <source>
        <dbReference type="EMBL" id="CAB4186316.1"/>
    </source>
</evidence>
<evidence type="ECO:0000313" key="3">
    <source>
        <dbReference type="EMBL" id="CAB4148293.1"/>
    </source>
</evidence>
<dbReference type="GO" id="GO:0008270">
    <property type="term" value="F:zinc ion binding"/>
    <property type="evidence" value="ECO:0007669"/>
    <property type="project" value="InterPro"/>
</dbReference>
<dbReference type="EMBL" id="LR797496">
    <property type="protein sequence ID" value="CAB4220117.1"/>
    <property type="molecule type" value="Genomic_DNA"/>
</dbReference>
<proteinExistence type="predicted"/>
<dbReference type="EMBL" id="LR797088">
    <property type="protein sequence ID" value="CAB4186316.1"/>
    <property type="molecule type" value="Genomic_DNA"/>
</dbReference>
<dbReference type="EMBL" id="LR796991">
    <property type="protein sequence ID" value="CAB4180707.1"/>
    <property type="molecule type" value="Genomic_DNA"/>
</dbReference>
<evidence type="ECO:0000313" key="6">
    <source>
        <dbReference type="EMBL" id="CAB4180707.1"/>
    </source>
</evidence>
<feature type="domain" description="SWIM-type" evidence="2">
    <location>
        <begin position="25"/>
        <end position="60"/>
    </location>
</feature>
<dbReference type="InterPro" id="IPR007527">
    <property type="entry name" value="Znf_SWIM"/>
</dbReference>
<dbReference type="EMBL" id="LR797456">
    <property type="protein sequence ID" value="CAB4217187.1"/>
    <property type="molecule type" value="Genomic_DNA"/>
</dbReference>
<evidence type="ECO:0000259" key="2">
    <source>
        <dbReference type="PROSITE" id="PS50966"/>
    </source>
</evidence>
<evidence type="ECO:0000313" key="4">
    <source>
        <dbReference type="EMBL" id="CAB4168034.1"/>
    </source>
</evidence>
<evidence type="ECO:0000256" key="1">
    <source>
        <dbReference type="SAM" id="MobiDB-lite"/>
    </source>
</evidence>
<name>A0A6J5SRR2_9CAUD</name>
<reference evidence="10" key="1">
    <citation type="submission" date="2020-05" db="EMBL/GenBank/DDBJ databases">
        <authorList>
            <person name="Chiriac C."/>
            <person name="Salcher M."/>
            <person name="Ghai R."/>
            <person name="Kavagutti S V."/>
        </authorList>
    </citation>
    <scope>NUCLEOTIDE SEQUENCE</scope>
</reference>
<dbReference type="EMBL" id="LR797145">
    <property type="protein sequence ID" value="CAB4190383.1"/>
    <property type="molecule type" value="Genomic_DNA"/>
</dbReference>
<dbReference type="EMBL" id="LR796496">
    <property type="protein sequence ID" value="CAB4148293.1"/>
    <property type="molecule type" value="Genomic_DNA"/>
</dbReference>
<dbReference type="PROSITE" id="PS50966">
    <property type="entry name" value="ZF_SWIM"/>
    <property type="match status" value="1"/>
</dbReference>
<dbReference type="EMBL" id="LR796910">
    <property type="protein sequence ID" value="CAB4174907.1"/>
    <property type="molecule type" value="Genomic_DNA"/>
</dbReference>
<gene>
    <name evidence="6" type="ORF">UFOVP1036_87</name>
    <name evidence="7" type="ORF">UFOVP1132_81</name>
    <name evidence="8" type="ORF">UFOVP1190_56</name>
    <name evidence="9" type="ORF">UFOVP1248_71</name>
    <name evidence="10" type="ORF">UFOVP1493_15</name>
    <name evidence="12" type="ORF">UFOVP1584_87</name>
    <name evidence="11" type="ORF">UFOVP1635_79</name>
    <name evidence="3" type="ORF">UFOVP521_21</name>
    <name evidence="4" type="ORF">UFOVP856_94</name>
    <name evidence="5" type="ORF">UFOVP967_95</name>
</gene>
<evidence type="ECO:0000313" key="8">
    <source>
        <dbReference type="EMBL" id="CAB4190383.1"/>
    </source>
</evidence>
<feature type="compositionally biased region" description="Basic and acidic residues" evidence="1">
    <location>
        <begin position="87"/>
        <end position="99"/>
    </location>
</feature>
<dbReference type="EMBL" id="LR796811">
    <property type="protein sequence ID" value="CAB4168034.1"/>
    <property type="molecule type" value="Genomic_DNA"/>
</dbReference>
<organism evidence="10">
    <name type="scientific">uncultured Caudovirales phage</name>
    <dbReference type="NCBI Taxonomy" id="2100421"/>
    <lineage>
        <taxon>Viruses</taxon>
        <taxon>Duplodnaviria</taxon>
        <taxon>Heunggongvirae</taxon>
        <taxon>Uroviricota</taxon>
        <taxon>Caudoviricetes</taxon>
        <taxon>Peduoviridae</taxon>
        <taxon>Maltschvirus</taxon>
        <taxon>Maltschvirus maltsch</taxon>
    </lineage>
</organism>
<evidence type="ECO:0000313" key="12">
    <source>
        <dbReference type="EMBL" id="CAB5231466.1"/>
    </source>
</evidence>
<accession>A0A6J5SRR2</accession>
<dbReference type="EMBL" id="LR798432">
    <property type="protein sequence ID" value="CAB5231466.1"/>
    <property type="molecule type" value="Genomic_DNA"/>
</dbReference>
<feature type="region of interest" description="Disordered" evidence="1">
    <location>
        <begin position="81"/>
        <end position="105"/>
    </location>
</feature>
<evidence type="ECO:0000313" key="11">
    <source>
        <dbReference type="EMBL" id="CAB4220117.1"/>
    </source>
</evidence>
<evidence type="ECO:0000313" key="5">
    <source>
        <dbReference type="EMBL" id="CAB4174907.1"/>
    </source>
</evidence>
<sequence>MGQVALETTILEVEVQSSSDKDLKYTVRIGVDGTFTFCPCKGFLHRKTCKHVETARTLLPMRETIDNSSGAVRSVAHMASSLNTDTEWPRPPEDLKELDLESMLE</sequence>
<dbReference type="EMBL" id="LR797192">
    <property type="protein sequence ID" value="CAB4192718.1"/>
    <property type="molecule type" value="Genomic_DNA"/>
</dbReference>
<protein>
    <recommendedName>
        <fullName evidence="2">SWIM-type domain-containing protein</fullName>
    </recommendedName>
</protein>
<evidence type="ECO:0000313" key="10">
    <source>
        <dbReference type="EMBL" id="CAB4217187.1"/>
    </source>
</evidence>